<dbReference type="SUPFAM" id="SSF48435">
    <property type="entry name" value="Bacterial muramidases"/>
    <property type="match status" value="1"/>
</dbReference>
<comment type="caution">
    <text evidence="5">The sequence shown here is derived from an EMBL/GenBank/DDBJ whole genome shotgun (WGS) entry which is preliminary data.</text>
</comment>
<keyword evidence="6" id="KW-1185">Reference proteome</keyword>
<name>A0ABQ4PVA2_9PROT</name>
<evidence type="ECO:0000256" key="2">
    <source>
        <dbReference type="ARBA" id="ARBA00009387"/>
    </source>
</evidence>
<sequence>MTCLATGAYAQTHKPTGPYGLRGSIDGSEVLSPQDQETYRQAFSAANSSERVDLDALEAKIDDSTLRPHLERVRLLAPDHPPDLPAMAAWLERWSDVAGAQLVYEKAQAAQEEVKQAALLMGVVPTLFNLTRPKNVPLRRTIGALREPSFIPVPIGAGATKQHRVRIDALAARFYAGDDAAALAMARAEIDGPQSGQAGWIGGLAAYRLGDFETARHLFGLAASWKAGDDWTRAAGAFWAARSAEKLNNTISMQAFLEQAASSPLTFYGQLALARLGRWDQLPVPHAQEEIQRALWLVRNDAGVRRAIALHEIGRTSEAEAELLLSWSRGKGDDDLGYMALARHMNLSKAIKQIAEASSSAALSALYPIPDQFRPIGGEFVLDRAVILAVMRQESKFDTKATSYAGARGLMQVMPRTAAWMTGRRELAHNPRLLNDTTLNVTLGEAYLEKMMSVGVISNCLTRTFMAYNAGPGNVVRWSASVKGSDDTLMFMEAAPSGQARVYAERVMSNMWIYHRRFGQRAPSLEKLARGMTPTYEPQDNPRQNVAGLQAGMLSNISYGGANVVSAAGVAITSTPTLALR</sequence>
<dbReference type="SUPFAM" id="SSF53955">
    <property type="entry name" value="Lysozyme-like"/>
    <property type="match status" value="1"/>
</dbReference>
<organism evidence="5 6">
    <name type="scientific">Candidatus Phycosocius spiralis</name>
    <dbReference type="NCBI Taxonomy" id="2815099"/>
    <lineage>
        <taxon>Bacteria</taxon>
        <taxon>Pseudomonadati</taxon>
        <taxon>Pseudomonadota</taxon>
        <taxon>Alphaproteobacteria</taxon>
        <taxon>Caulobacterales</taxon>
        <taxon>Caulobacterales incertae sedis</taxon>
        <taxon>Candidatus Phycosocius</taxon>
    </lineage>
</organism>
<dbReference type="Gene3D" id="1.10.530.10">
    <property type="match status" value="1"/>
</dbReference>
<reference evidence="5" key="1">
    <citation type="submission" date="2021-05" db="EMBL/GenBank/DDBJ databases">
        <authorList>
            <person name="Tanabe Y."/>
        </authorList>
    </citation>
    <scope>NUCLEOTIDE SEQUENCE</scope>
    <source>
        <strain evidence="5">BOTRYCO-1</strain>
    </source>
</reference>
<evidence type="ECO:0000313" key="5">
    <source>
        <dbReference type="EMBL" id="GIU66952.1"/>
    </source>
</evidence>
<dbReference type="InterPro" id="IPR008258">
    <property type="entry name" value="Transglycosylase_SLT_dom_1"/>
</dbReference>
<gene>
    <name evidence="5" type="ORF">PsB1_1106</name>
</gene>
<evidence type="ECO:0000256" key="1">
    <source>
        <dbReference type="ARBA" id="ARBA00007734"/>
    </source>
</evidence>
<reference evidence="5" key="2">
    <citation type="journal article" date="2023" name="ISME Commun">
        <title>Characterization of a bloom-associated alphaproteobacterial lineage, 'Candidatus Phycosocius': insights into freshwater algal-bacterial interactions.</title>
        <authorList>
            <person name="Tanabe Y."/>
            <person name="Yamaguchi H."/>
            <person name="Yoshida M."/>
            <person name="Kai A."/>
            <person name="Okazaki Y."/>
        </authorList>
    </citation>
    <scope>NUCLEOTIDE SEQUENCE</scope>
    <source>
        <strain evidence="5">BOTRYCO-1</strain>
    </source>
</reference>
<evidence type="ECO:0000313" key="6">
    <source>
        <dbReference type="Proteomes" id="UP001161064"/>
    </source>
</evidence>
<comment type="similarity">
    <text evidence="1">Belongs to the transglycosylase Slt family.</text>
</comment>
<accession>A0ABQ4PVA2</accession>
<dbReference type="Gene3D" id="1.25.20.10">
    <property type="entry name" value="Bacterial muramidases"/>
    <property type="match status" value="1"/>
</dbReference>
<dbReference type="PANTHER" id="PTHR37423:SF2">
    <property type="entry name" value="MEMBRANE-BOUND LYTIC MUREIN TRANSGLYCOSYLASE C"/>
    <property type="match status" value="1"/>
</dbReference>
<dbReference type="PANTHER" id="PTHR37423">
    <property type="entry name" value="SOLUBLE LYTIC MUREIN TRANSGLYCOSYLASE-RELATED"/>
    <property type="match status" value="1"/>
</dbReference>
<protein>
    <recommendedName>
        <fullName evidence="4">Transglycosylase SLT domain-containing protein</fullName>
    </recommendedName>
</protein>
<dbReference type="RefSeq" id="WP_284359643.1">
    <property type="nucleotide sequence ID" value="NZ_BPFZ01000005.1"/>
</dbReference>
<feature type="domain" description="Transglycosylase SLT" evidence="4">
    <location>
        <begin position="382"/>
        <end position="488"/>
    </location>
</feature>
<keyword evidence="3" id="KW-0732">Signal</keyword>
<dbReference type="InterPro" id="IPR008939">
    <property type="entry name" value="Lytic_TGlycosylase_superhlx_U"/>
</dbReference>
<dbReference type="EMBL" id="BPFZ01000005">
    <property type="protein sequence ID" value="GIU66952.1"/>
    <property type="molecule type" value="Genomic_DNA"/>
</dbReference>
<dbReference type="Proteomes" id="UP001161064">
    <property type="component" value="Unassembled WGS sequence"/>
</dbReference>
<dbReference type="Pfam" id="PF01464">
    <property type="entry name" value="SLT"/>
    <property type="match status" value="1"/>
</dbReference>
<evidence type="ECO:0000259" key="4">
    <source>
        <dbReference type="Pfam" id="PF01464"/>
    </source>
</evidence>
<evidence type="ECO:0000256" key="3">
    <source>
        <dbReference type="ARBA" id="ARBA00022729"/>
    </source>
</evidence>
<dbReference type="InterPro" id="IPR023346">
    <property type="entry name" value="Lysozyme-like_dom_sf"/>
</dbReference>
<dbReference type="CDD" id="cd13401">
    <property type="entry name" value="Slt70-like"/>
    <property type="match status" value="1"/>
</dbReference>
<proteinExistence type="inferred from homology"/>
<comment type="similarity">
    <text evidence="2">Belongs to the virb1 family.</text>
</comment>